<feature type="compositionally biased region" description="Basic and acidic residues" evidence="1">
    <location>
        <begin position="73"/>
        <end position="87"/>
    </location>
</feature>
<reference evidence="2 3" key="1">
    <citation type="journal article" date="2019" name="Commun. Biol.">
        <title>The bagworm genome reveals a unique fibroin gene that provides high tensile strength.</title>
        <authorList>
            <person name="Kono N."/>
            <person name="Nakamura H."/>
            <person name="Ohtoshi R."/>
            <person name="Tomita M."/>
            <person name="Numata K."/>
            <person name="Arakawa K."/>
        </authorList>
    </citation>
    <scope>NUCLEOTIDE SEQUENCE [LARGE SCALE GENOMIC DNA]</scope>
</reference>
<feature type="region of interest" description="Disordered" evidence="1">
    <location>
        <begin position="18"/>
        <end position="52"/>
    </location>
</feature>
<dbReference type="AlphaFoldDB" id="A0A4C1V3Q5"/>
<protein>
    <submittedName>
        <fullName evidence="2">Uncharacterized protein</fullName>
    </submittedName>
</protein>
<proteinExistence type="predicted"/>
<sequence length="122" mass="13518">MTLIFEWITWLATKPRASPMSSTVRNPGGKVAARESTTHKFPTPPSDSSNVITGLYPEVVGIKLVLWGPRSSGPERPERRPVGKDETTVSFYAFDKGRARRARPGARASRTTRDFFTHTTAT</sequence>
<dbReference type="Proteomes" id="UP000299102">
    <property type="component" value="Unassembled WGS sequence"/>
</dbReference>
<gene>
    <name evidence="2" type="ORF">EVAR_20094_1</name>
</gene>
<keyword evidence="3" id="KW-1185">Reference proteome</keyword>
<evidence type="ECO:0000313" key="3">
    <source>
        <dbReference type="Proteomes" id="UP000299102"/>
    </source>
</evidence>
<evidence type="ECO:0000256" key="1">
    <source>
        <dbReference type="SAM" id="MobiDB-lite"/>
    </source>
</evidence>
<feature type="region of interest" description="Disordered" evidence="1">
    <location>
        <begin position="98"/>
        <end position="122"/>
    </location>
</feature>
<feature type="region of interest" description="Disordered" evidence="1">
    <location>
        <begin position="68"/>
        <end position="87"/>
    </location>
</feature>
<dbReference type="EMBL" id="BGZK01000267">
    <property type="protein sequence ID" value="GBP32917.1"/>
    <property type="molecule type" value="Genomic_DNA"/>
</dbReference>
<evidence type="ECO:0000313" key="2">
    <source>
        <dbReference type="EMBL" id="GBP32917.1"/>
    </source>
</evidence>
<organism evidence="2 3">
    <name type="scientific">Eumeta variegata</name>
    <name type="common">Bagworm moth</name>
    <name type="synonym">Eumeta japonica</name>
    <dbReference type="NCBI Taxonomy" id="151549"/>
    <lineage>
        <taxon>Eukaryota</taxon>
        <taxon>Metazoa</taxon>
        <taxon>Ecdysozoa</taxon>
        <taxon>Arthropoda</taxon>
        <taxon>Hexapoda</taxon>
        <taxon>Insecta</taxon>
        <taxon>Pterygota</taxon>
        <taxon>Neoptera</taxon>
        <taxon>Endopterygota</taxon>
        <taxon>Lepidoptera</taxon>
        <taxon>Glossata</taxon>
        <taxon>Ditrysia</taxon>
        <taxon>Tineoidea</taxon>
        <taxon>Psychidae</taxon>
        <taxon>Oiketicinae</taxon>
        <taxon>Eumeta</taxon>
    </lineage>
</organism>
<comment type="caution">
    <text evidence="2">The sequence shown here is derived from an EMBL/GenBank/DDBJ whole genome shotgun (WGS) entry which is preliminary data.</text>
</comment>
<name>A0A4C1V3Q5_EUMVA</name>
<accession>A0A4C1V3Q5</accession>